<evidence type="ECO:0000259" key="3">
    <source>
        <dbReference type="PROSITE" id="PS00028"/>
    </source>
</evidence>
<organism evidence="4 5">
    <name type="scientific">Fistulifera solaris</name>
    <name type="common">Oleaginous diatom</name>
    <dbReference type="NCBI Taxonomy" id="1519565"/>
    <lineage>
        <taxon>Eukaryota</taxon>
        <taxon>Sar</taxon>
        <taxon>Stramenopiles</taxon>
        <taxon>Ochrophyta</taxon>
        <taxon>Bacillariophyta</taxon>
        <taxon>Bacillariophyceae</taxon>
        <taxon>Bacillariophycidae</taxon>
        <taxon>Naviculales</taxon>
        <taxon>Naviculaceae</taxon>
        <taxon>Fistulifera</taxon>
    </lineage>
</organism>
<dbReference type="AlphaFoldDB" id="A0A1Z5KRJ5"/>
<dbReference type="Proteomes" id="UP000198406">
    <property type="component" value="Unassembled WGS sequence"/>
</dbReference>
<comment type="caution">
    <text evidence="4">The sequence shown here is derived from an EMBL/GenBank/DDBJ whole genome shotgun (WGS) entry which is preliminary data.</text>
</comment>
<feature type="region of interest" description="Disordered" evidence="2">
    <location>
        <begin position="13"/>
        <end position="52"/>
    </location>
</feature>
<dbReference type="GO" id="GO:0031053">
    <property type="term" value="P:primary miRNA processing"/>
    <property type="evidence" value="ECO:0007669"/>
    <property type="project" value="TreeGrafter"/>
</dbReference>
<dbReference type="InterPro" id="IPR021933">
    <property type="entry name" value="SERRATE/Ars2_N"/>
</dbReference>
<protein>
    <recommendedName>
        <fullName evidence="3">C2H2-type domain-containing protein</fullName>
    </recommendedName>
</protein>
<reference evidence="4 5" key="1">
    <citation type="journal article" date="2015" name="Plant Cell">
        <title>Oil accumulation by the oleaginous diatom Fistulifera solaris as revealed by the genome and transcriptome.</title>
        <authorList>
            <person name="Tanaka T."/>
            <person name="Maeda Y."/>
            <person name="Veluchamy A."/>
            <person name="Tanaka M."/>
            <person name="Abida H."/>
            <person name="Marechal E."/>
            <person name="Bowler C."/>
            <person name="Muto M."/>
            <person name="Sunaga Y."/>
            <person name="Tanaka M."/>
            <person name="Yoshino T."/>
            <person name="Taniguchi T."/>
            <person name="Fukuda Y."/>
            <person name="Nemoto M."/>
            <person name="Matsumoto M."/>
            <person name="Wong P.S."/>
            <person name="Aburatani S."/>
            <person name="Fujibuchi W."/>
        </authorList>
    </citation>
    <scope>NUCLEOTIDE SEQUENCE [LARGE SCALE GENOMIC DNA]</scope>
    <source>
        <strain evidence="4 5">JPCC DA0580</strain>
    </source>
</reference>
<dbReference type="Pfam" id="PF12066">
    <property type="entry name" value="SERRATE_Ars2_N"/>
    <property type="match status" value="1"/>
</dbReference>
<feature type="region of interest" description="Disordered" evidence="2">
    <location>
        <begin position="277"/>
        <end position="297"/>
    </location>
</feature>
<feature type="compositionally biased region" description="Basic and acidic residues" evidence="2">
    <location>
        <begin position="607"/>
        <end position="641"/>
    </location>
</feature>
<dbReference type="PANTHER" id="PTHR13165">
    <property type="entry name" value="ARSENITE-RESISTANCE PROTEIN 2"/>
    <property type="match status" value="1"/>
</dbReference>
<gene>
    <name evidence="4" type="ORF">FisN_20Lh263</name>
</gene>
<dbReference type="OrthoDB" id="342064at2759"/>
<sequence>MVVDEFGREVPGGRNEDDFYERRGPHHHHHRHRPSTASPRHMSPERRKTNVHPSLEYAKEPLLCEFLWKEKNNPTDETAYEAYRRSYCLNYIRAFFNKHLDDTWFRSRYSPLGRQRFVVLERNRSVEEARALWQQMVKDEASFLTGAKLGGGVKSSNISAPPISHLFSWQQPGSTETALLISDIPSVVTNEQLVIAILNHSTLPDLKQPDLVVYAGSFIPTTGASVLQRQAIVVGQASVVQDIWTTLCKTSSSRKNRSVPRKEDDLDEIINLDVDSSDPYGRLEYDDDGRGGAPPNGSTVPIKKSFVAVQRLRTGSTTTSVLTAALSSTTRCATDQAAALRLAQSLDRKRHIPTDCGIDAVLGKLFGDKLNDASVEDVLDVCIAYLRRVHLVSFYNGCDQPAKAVVDTLTGRHPSSTIHLRLQDADATLKRAADEAKNLDNNGEAVKDLLVQRLDDSIQRALEECERVDGLVSVVAGDEQVSLELGLAPEVMQEANEIISAEDQVRDKWLHDHSMLDDDQRARCSFHFCHKLFKDTSFLHKHLLKKHVEYLSAEQAKVHDEYMMKAWEAASERPVPDVLVDCGSRFGFVAASVIGQVPDCVDPEPGLWKREEERQEKEKQEREMMMRSRRDEVRHQHNYVPREAEPIRRSQFVDVDDMKVEKVEMSFENVEVPTAVAQKKKKKRKLL</sequence>
<evidence type="ECO:0000256" key="2">
    <source>
        <dbReference type="SAM" id="MobiDB-lite"/>
    </source>
</evidence>
<feature type="domain" description="C2H2-type" evidence="3">
    <location>
        <begin position="524"/>
        <end position="547"/>
    </location>
</feature>
<name>A0A1Z5KRJ5_FISSO</name>
<dbReference type="InterPro" id="IPR013087">
    <property type="entry name" value="Znf_C2H2_type"/>
</dbReference>
<proteinExistence type="predicted"/>
<dbReference type="GO" id="GO:0016604">
    <property type="term" value="C:nuclear body"/>
    <property type="evidence" value="ECO:0007669"/>
    <property type="project" value="TreeGrafter"/>
</dbReference>
<accession>A0A1Z5KRJ5</accession>
<evidence type="ECO:0000313" key="5">
    <source>
        <dbReference type="Proteomes" id="UP000198406"/>
    </source>
</evidence>
<dbReference type="PROSITE" id="PS00028">
    <property type="entry name" value="ZINC_FINGER_C2H2_1"/>
    <property type="match status" value="1"/>
</dbReference>
<dbReference type="PANTHER" id="PTHR13165:SF0">
    <property type="entry name" value="SERRATE RNA EFFECTOR MOLECULE HOMOLOG"/>
    <property type="match status" value="1"/>
</dbReference>
<feature type="coiled-coil region" evidence="1">
    <location>
        <begin position="422"/>
        <end position="449"/>
    </location>
</feature>
<keyword evidence="5" id="KW-1185">Reference proteome</keyword>
<keyword evidence="1" id="KW-0175">Coiled coil</keyword>
<feature type="compositionally biased region" description="Basic and acidic residues" evidence="2">
    <location>
        <begin position="281"/>
        <end position="290"/>
    </location>
</feature>
<dbReference type="InterPro" id="IPR039727">
    <property type="entry name" value="SE/Ars2"/>
</dbReference>
<dbReference type="EMBL" id="BDSP01000283">
    <property type="protein sequence ID" value="GAX28943.1"/>
    <property type="molecule type" value="Genomic_DNA"/>
</dbReference>
<feature type="region of interest" description="Disordered" evidence="2">
    <location>
        <begin position="606"/>
        <end position="641"/>
    </location>
</feature>
<feature type="compositionally biased region" description="Basic and acidic residues" evidence="2">
    <location>
        <begin position="14"/>
        <end position="23"/>
    </location>
</feature>
<evidence type="ECO:0000256" key="1">
    <source>
        <dbReference type="SAM" id="Coils"/>
    </source>
</evidence>
<feature type="compositionally biased region" description="Basic residues" evidence="2">
    <location>
        <begin position="24"/>
        <end position="34"/>
    </location>
</feature>
<evidence type="ECO:0000313" key="4">
    <source>
        <dbReference type="EMBL" id="GAX28943.1"/>
    </source>
</evidence>
<dbReference type="InParanoid" id="A0A1Z5KRJ5"/>